<sequence length="121" mass="13151">MEIEEALMALPYVSEAYALGVPDASTANRTAALVRCRGAESSLTLEALRVDLRSRLPSHKLPSLLRNLGGTEEVPKTSTGKFDLLAARDRFFHQSGDGSIASLPSEVQVTSLEEIKSHNVW</sequence>
<reference evidence="2 3" key="1">
    <citation type="submission" date="2017-12" db="EMBL/GenBank/DDBJ databases">
        <authorList>
            <consortium name="DOE Joint Genome Institute"/>
            <person name="Haridas S."/>
            <person name="Kjaerbolling I."/>
            <person name="Vesth T.C."/>
            <person name="Frisvad J.C."/>
            <person name="Nybo J.L."/>
            <person name="Theobald S."/>
            <person name="Kuo A."/>
            <person name="Bowyer P."/>
            <person name="Matsuda Y."/>
            <person name="Mondo S."/>
            <person name="Lyhne E.K."/>
            <person name="Kogle M.E."/>
            <person name="Clum A."/>
            <person name="Lipzen A."/>
            <person name="Salamov A."/>
            <person name="Ngan C.Y."/>
            <person name="Daum C."/>
            <person name="Chiniquy J."/>
            <person name="Barry K."/>
            <person name="LaButti K."/>
            <person name="Simmons B.A."/>
            <person name="Magnuson J.K."/>
            <person name="Mortensen U.H."/>
            <person name="Larsen T.O."/>
            <person name="Grigoriev I.V."/>
            <person name="Baker S.E."/>
            <person name="Andersen M.R."/>
            <person name="Nordberg H.P."/>
            <person name="Cantor M.N."/>
            <person name="Hua S.X."/>
        </authorList>
    </citation>
    <scope>NUCLEOTIDE SEQUENCE [LARGE SCALE GENOMIC DNA]</scope>
    <source>
        <strain evidence="2 3">CBS 102.13</strain>
    </source>
</reference>
<dbReference type="OrthoDB" id="6614653at2759"/>
<feature type="domain" description="AMP-binding enzyme C-terminal" evidence="1">
    <location>
        <begin position="2"/>
        <end position="81"/>
    </location>
</feature>
<dbReference type="STRING" id="41067.A0A2I2FJ61"/>
<dbReference type="Proteomes" id="UP000234585">
    <property type="component" value="Unassembled WGS sequence"/>
</dbReference>
<dbReference type="RefSeq" id="XP_024674673.1">
    <property type="nucleotide sequence ID" value="XM_024819910.1"/>
</dbReference>
<dbReference type="InterPro" id="IPR025110">
    <property type="entry name" value="AMP-bd_C"/>
</dbReference>
<gene>
    <name evidence="2" type="ORF">BDW47DRAFT_81079</name>
</gene>
<keyword evidence="3" id="KW-1185">Reference proteome</keyword>
<protein>
    <recommendedName>
        <fullName evidence="1">AMP-binding enzyme C-terminal domain-containing protein</fullName>
    </recommendedName>
</protein>
<dbReference type="EMBL" id="KZ559123">
    <property type="protein sequence ID" value="PLB40661.1"/>
    <property type="molecule type" value="Genomic_DNA"/>
</dbReference>
<dbReference type="InterPro" id="IPR045851">
    <property type="entry name" value="AMP-bd_C_sf"/>
</dbReference>
<dbReference type="Pfam" id="PF13193">
    <property type="entry name" value="AMP-binding_C"/>
    <property type="match status" value="1"/>
</dbReference>
<dbReference type="GeneID" id="36527070"/>
<evidence type="ECO:0000313" key="3">
    <source>
        <dbReference type="Proteomes" id="UP000234585"/>
    </source>
</evidence>
<evidence type="ECO:0000313" key="2">
    <source>
        <dbReference type="EMBL" id="PLB40661.1"/>
    </source>
</evidence>
<organism evidence="2 3">
    <name type="scientific">Aspergillus candidus</name>
    <dbReference type="NCBI Taxonomy" id="41067"/>
    <lineage>
        <taxon>Eukaryota</taxon>
        <taxon>Fungi</taxon>
        <taxon>Dikarya</taxon>
        <taxon>Ascomycota</taxon>
        <taxon>Pezizomycotina</taxon>
        <taxon>Eurotiomycetes</taxon>
        <taxon>Eurotiomycetidae</taxon>
        <taxon>Eurotiales</taxon>
        <taxon>Aspergillaceae</taxon>
        <taxon>Aspergillus</taxon>
        <taxon>Aspergillus subgen. Circumdati</taxon>
    </lineage>
</organism>
<dbReference type="AlphaFoldDB" id="A0A2I2FJ61"/>
<proteinExistence type="predicted"/>
<evidence type="ECO:0000259" key="1">
    <source>
        <dbReference type="Pfam" id="PF13193"/>
    </source>
</evidence>
<dbReference type="Gene3D" id="3.30.300.30">
    <property type="match status" value="1"/>
</dbReference>
<dbReference type="SUPFAM" id="SSF56801">
    <property type="entry name" value="Acetyl-CoA synthetase-like"/>
    <property type="match status" value="1"/>
</dbReference>
<accession>A0A2I2FJ61</accession>
<name>A0A2I2FJ61_ASPCN</name>